<dbReference type="InterPro" id="IPR000210">
    <property type="entry name" value="BTB/POZ_dom"/>
</dbReference>
<keyword evidence="3" id="KW-1185">Reference proteome</keyword>
<reference evidence="2" key="2">
    <citation type="submission" date="2020-11" db="EMBL/GenBank/DDBJ databases">
        <authorList>
            <person name="McCartney M.A."/>
            <person name="Auch B."/>
            <person name="Kono T."/>
            <person name="Mallez S."/>
            <person name="Becker A."/>
            <person name="Gohl D.M."/>
            <person name="Silverstein K.A.T."/>
            <person name="Koren S."/>
            <person name="Bechman K.B."/>
            <person name="Herman A."/>
            <person name="Abrahante J.E."/>
            <person name="Garbe J."/>
        </authorList>
    </citation>
    <scope>NUCLEOTIDE SEQUENCE</scope>
    <source>
        <strain evidence="2">Duluth1</strain>
        <tissue evidence="2">Whole animal</tissue>
    </source>
</reference>
<accession>A0A9D4CY27</accession>
<name>A0A9D4CY27_DREPO</name>
<reference evidence="2" key="1">
    <citation type="journal article" date="2019" name="bioRxiv">
        <title>The Genome of the Zebra Mussel, Dreissena polymorpha: A Resource for Invasive Species Research.</title>
        <authorList>
            <person name="McCartney M.A."/>
            <person name="Auch B."/>
            <person name="Kono T."/>
            <person name="Mallez S."/>
            <person name="Zhang Y."/>
            <person name="Obille A."/>
            <person name="Becker A."/>
            <person name="Abrahante J.E."/>
            <person name="Garbe J."/>
            <person name="Badalamenti J.P."/>
            <person name="Herman A."/>
            <person name="Mangelson H."/>
            <person name="Liachko I."/>
            <person name="Sullivan S."/>
            <person name="Sone E.D."/>
            <person name="Koren S."/>
            <person name="Silverstein K.A.T."/>
            <person name="Beckman K.B."/>
            <person name="Gohl D.M."/>
        </authorList>
    </citation>
    <scope>NUCLEOTIDE SEQUENCE</scope>
    <source>
        <strain evidence="2">Duluth1</strain>
        <tissue evidence="2">Whole animal</tissue>
    </source>
</reference>
<dbReference type="Gene3D" id="3.30.710.10">
    <property type="entry name" value="Potassium Channel Kv1.1, Chain A"/>
    <property type="match status" value="1"/>
</dbReference>
<dbReference type="Pfam" id="PF00651">
    <property type="entry name" value="BTB"/>
    <property type="match status" value="1"/>
</dbReference>
<dbReference type="SUPFAM" id="SSF54695">
    <property type="entry name" value="POZ domain"/>
    <property type="match status" value="1"/>
</dbReference>
<feature type="domain" description="BTB" evidence="1">
    <location>
        <begin position="17"/>
        <end position="76"/>
    </location>
</feature>
<evidence type="ECO:0000313" key="3">
    <source>
        <dbReference type="Proteomes" id="UP000828390"/>
    </source>
</evidence>
<organism evidence="2 3">
    <name type="scientific">Dreissena polymorpha</name>
    <name type="common">Zebra mussel</name>
    <name type="synonym">Mytilus polymorpha</name>
    <dbReference type="NCBI Taxonomy" id="45954"/>
    <lineage>
        <taxon>Eukaryota</taxon>
        <taxon>Metazoa</taxon>
        <taxon>Spiralia</taxon>
        <taxon>Lophotrochozoa</taxon>
        <taxon>Mollusca</taxon>
        <taxon>Bivalvia</taxon>
        <taxon>Autobranchia</taxon>
        <taxon>Heteroconchia</taxon>
        <taxon>Euheterodonta</taxon>
        <taxon>Imparidentia</taxon>
        <taxon>Neoheterodontei</taxon>
        <taxon>Myida</taxon>
        <taxon>Dreissenoidea</taxon>
        <taxon>Dreissenidae</taxon>
        <taxon>Dreissena</taxon>
    </lineage>
</organism>
<evidence type="ECO:0000259" key="1">
    <source>
        <dbReference type="Pfam" id="PF00651"/>
    </source>
</evidence>
<evidence type="ECO:0000313" key="2">
    <source>
        <dbReference type="EMBL" id="KAH3734480.1"/>
    </source>
</evidence>
<comment type="caution">
    <text evidence="2">The sequence shown here is derived from an EMBL/GenBank/DDBJ whole genome shotgun (WGS) entry which is preliminary data.</text>
</comment>
<dbReference type="AlphaFoldDB" id="A0A9D4CY27"/>
<dbReference type="Proteomes" id="UP000828390">
    <property type="component" value="Unassembled WGS sequence"/>
</dbReference>
<dbReference type="EMBL" id="JAIWYP010000011">
    <property type="protein sequence ID" value="KAH3734480.1"/>
    <property type="molecule type" value="Genomic_DNA"/>
</dbReference>
<protein>
    <recommendedName>
        <fullName evidence="1">BTB domain-containing protein</fullName>
    </recommendedName>
</protein>
<gene>
    <name evidence="2" type="ORF">DPMN_040919</name>
</gene>
<sequence>MAAVRKPFEKPRKHADEITVRCENCEENMYASKTFLEHISHVFLAMFQSDFKEANTSELEIKDISRGYFLEFFLCCNSGTMKNIIRLIINTSTTSAITTIITDVTSAITTNAITTINTSATSDITTINASTNTCRS</sequence>
<proteinExistence type="predicted"/>
<dbReference type="InterPro" id="IPR011333">
    <property type="entry name" value="SKP1/BTB/POZ_sf"/>
</dbReference>